<dbReference type="PANTHER" id="PTHR46825:SF9">
    <property type="entry name" value="BETA-LACTAMASE-RELATED DOMAIN-CONTAINING PROTEIN"/>
    <property type="match status" value="1"/>
</dbReference>
<evidence type="ECO:0000313" key="4">
    <source>
        <dbReference type="Proteomes" id="UP000295124"/>
    </source>
</evidence>
<dbReference type="Pfam" id="PF00144">
    <property type="entry name" value="Beta-lactamase"/>
    <property type="match status" value="1"/>
</dbReference>
<proteinExistence type="predicted"/>
<dbReference type="SUPFAM" id="SSF56601">
    <property type="entry name" value="beta-lactamase/transpeptidase-like"/>
    <property type="match status" value="1"/>
</dbReference>
<dbReference type="GO" id="GO:0016787">
    <property type="term" value="F:hydrolase activity"/>
    <property type="evidence" value="ECO:0007669"/>
    <property type="project" value="UniProtKB-KW"/>
</dbReference>
<organism evidence="3 4">
    <name type="scientific">Kribbella antibiotica</name>
    <dbReference type="NCBI Taxonomy" id="190195"/>
    <lineage>
        <taxon>Bacteria</taxon>
        <taxon>Bacillati</taxon>
        <taxon>Actinomycetota</taxon>
        <taxon>Actinomycetes</taxon>
        <taxon>Propionibacteriales</taxon>
        <taxon>Kribbellaceae</taxon>
        <taxon>Kribbella</taxon>
    </lineage>
</organism>
<dbReference type="Gene3D" id="3.40.710.10">
    <property type="entry name" value="DD-peptidase/beta-lactamase superfamily"/>
    <property type="match status" value="1"/>
</dbReference>
<dbReference type="EMBL" id="SMKX01000138">
    <property type="protein sequence ID" value="TDD48741.1"/>
    <property type="molecule type" value="Genomic_DNA"/>
</dbReference>
<evidence type="ECO:0000313" key="3">
    <source>
        <dbReference type="EMBL" id="TDD48741.1"/>
    </source>
</evidence>
<dbReference type="PANTHER" id="PTHR46825">
    <property type="entry name" value="D-ALANYL-D-ALANINE-CARBOXYPEPTIDASE/ENDOPEPTIDASE AMPH"/>
    <property type="match status" value="1"/>
</dbReference>
<dbReference type="InterPro" id="IPR012338">
    <property type="entry name" value="Beta-lactam/transpept-like"/>
</dbReference>
<name>A0A4R4YTT1_9ACTN</name>
<evidence type="ECO:0000256" key="1">
    <source>
        <dbReference type="SAM" id="MobiDB-lite"/>
    </source>
</evidence>
<sequence length="382" mass="40224">MLTLLGGTTAALATGLPSYGGRPRADDLEPGGAFDRFVAAQAASDAFSGTVVLTHHGRPVLARSYGLADKRRSVPNGPNTRFALASVTKLFTAVAVARLAQQGKVSYNATVGEFLSGFPAAIAGKVRVHQLLTHSSGIGDFFQSPGFWEKAATWTSREAVMDGITDLVRQSPPGFEPGTSWSYSNSGYHLLGEIIAQASGQSYYDFVRDQVFGQARLTGTGFFTKPQRLADARIARPYVLQPSGERIDVAQDLMFIGTPSGDAFSTCADLDRFLTALFKAKLLEPAFTQLTVSGKLPLPPPPPAPGGPPPGAKPPITFQAYGPLVSLVDGYSAIGHGGGSPSASTSVEHYPDLGWTAVILSNYGDAIRPVVSLARRLILASA</sequence>
<reference evidence="3 4" key="1">
    <citation type="submission" date="2019-03" db="EMBL/GenBank/DDBJ databases">
        <title>Draft genome sequences of novel Actinobacteria.</title>
        <authorList>
            <person name="Sahin N."/>
            <person name="Ay H."/>
            <person name="Saygin H."/>
        </authorList>
    </citation>
    <scope>NUCLEOTIDE SEQUENCE [LARGE SCALE GENOMIC DNA]</scope>
    <source>
        <strain evidence="3 4">JCM 13523</strain>
    </source>
</reference>
<dbReference type="OrthoDB" id="9809635at2"/>
<feature type="domain" description="Beta-lactamase-related" evidence="2">
    <location>
        <begin position="34"/>
        <end position="378"/>
    </location>
</feature>
<gene>
    <name evidence="3" type="ORF">E1263_33030</name>
</gene>
<dbReference type="Proteomes" id="UP000295124">
    <property type="component" value="Unassembled WGS sequence"/>
</dbReference>
<evidence type="ECO:0000259" key="2">
    <source>
        <dbReference type="Pfam" id="PF00144"/>
    </source>
</evidence>
<keyword evidence="3" id="KW-0378">Hydrolase</keyword>
<feature type="compositionally biased region" description="Pro residues" evidence="1">
    <location>
        <begin position="297"/>
        <end position="313"/>
    </location>
</feature>
<dbReference type="InterPro" id="IPR001466">
    <property type="entry name" value="Beta-lactam-related"/>
</dbReference>
<dbReference type="AlphaFoldDB" id="A0A4R4YTT1"/>
<keyword evidence="4" id="KW-1185">Reference proteome</keyword>
<comment type="caution">
    <text evidence="3">The sequence shown here is derived from an EMBL/GenBank/DDBJ whole genome shotgun (WGS) entry which is preliminary data.</text>
</comment>
<feature type="region of interest" description="Disordered" evidence="1">
    <location>
        <begin position="294"/>
        <end position="315"/>
    </location>
</feature>
<accession>A0A4R4YTT1</accession>
<protein>
    <submittedName>
        <fullName evidence="3">Class A beta-lactamase-related serine hydrolase</fullName>
    </submittedName>
</protein>
<dbReference type="InterPro" id="IPR050491">
    <property type="entry name" value="AmpC-like"/>
</dbReference>